<dbReference type="SFLD" id="SFLDS00003">
    <property type="entry name" value="Haloacid_Dehalogenase"/>
    <property type="match status" value="1"/>
</dbReference>
<evidence type="ECO:0008006" key="3">
    <source>
        <dbReference type="Google" id="ProtNLM"/>
    </source>
</evidence>
<dbReference type="SFLD" id="SFLDG01129">
    <property type="entry name" value="C1.5:_HAD__Beta-PGM__Phosphata"/>
    <property type="match status" value="1"/>
</dbReference>
<dbReference type="VEuPathDB" id="GiardiaDB:GMRT_10285"/>
<dbReference type="Gene3D" id="3.40.50.1000">
    <property type="entry name" value="HAD superfamily/HAD-like"/>
    <property type="match status" value="1"/>
</dbReference>
<gene>
    <name evidence="1" type="ORF">GMRT_10285</name>
</gene>
<dbReference type="GO" id="GO:0008967">
    <property type="term" value="F:phosphoglycolate phosphatase activity"/>
    <property type="evidence" value="ECO:0007669"/>
    <property type="project" value="TreeGrafter"/>
</dbReference>
<evidence type="ECO:0000313" key="2">
    <source>
        <dbReference type="Proteomes" id="UP000315496"/>
    </source>
</evidence>
<dbReference type="OrthoDB" id="10252098at2759"/>
<sequence length="239" mass="26613">MQWAFFDIDGVLVHECGVASVGYAFQLEAIKGGQIPTDYTPFFSIDSELQVRIRELRAKVKGFHPVRKIKALANLLEVPLQVDPVDLAARTMDVQRAYIIHRFTPEEYIIPGARDLVKTLSNRYRLSTLTANTADQARWILQYVGLDTYFTAIIGYEPSDVHMNTKADMLRAFADTTNVDFAGSIVLGDGVPDIRAGKELGCRTVGIYATEEDRILLEQACFLVATGAGYDRIPSFLDS</sequence>
<dbReference type="PANTHER" id="PTHR43434:SF1">
    <property type="entry name" value="PHOSPHOGLYCOLATE PHOSPHATASE"/>
    <property type="match status" value="1"/>
</dbReference>
<evidence type="ECO:0000313" key="1">
    <source>
        <dbReference type="EMBL" id="TNJ29421.1"/>
    </source>
</evidence>
<dbReference type="GO" id="GO:0006281">
    <property type="term" value="P:DNA repair"/>
    <property type="evidence" value="ECO:0007669"/>
    <property type="project" value="TreeGrafter"/>
</dbReference>
<organism evidence="1 2">
    <name type="scientific">Giardia muris</name>
    <dbReference type="NCBI Taxonomy" id="5742"/>
    <lineage>
        <taxon>Eukaryota</taxon>
        <taxon>Metamonada</taxon>
        <taxon>Diplomonadida</taxon>
        <taxon>Hexamitidae</taxon>
        <taxon>Giardiinae</taxon>
        <taxon>Giardia</taxon>
    </lineage>
</organism>
<name>A0A4Z1TA65_GIAMU</name>
<proteinExistence type="predicted"/>
<dbReference type="GO" id="GO:0005829">
    <property type="term" value="C:cytosol"/>
    <property type="evidence" value="ECO:0007669"/>
    <property type="project" value="TreeGrafter"/>
</dbReference>
<dbReference type="Pfam" id="PF00702">
    <property type="entry name" value="Hydrolase"/>
    <property type="match status" value="1"/>
</dbReference>
<dbReference type="AlphaFoldDB" id="A0A4Z1TA65"/>
<reference evidence="1 2" key="1">
    <citation type="submission" date="2019-05" db="EMBL/GenBank/DDBJ databases">
        <title>The compact genome of Giardia muris reveals important steps in the evolution of intestinal protozoan parasites.</title>
        <authorList>
            <person name="Xu F."/>
            <person name="Jimenez-Gonzalez A."/>
            <person name="Einarsson E."/>
            <person name="Astvaldsson A."/>
            <person name="Peirasmaki D."/>
            <person name="Eckmann L."/>
            <person name="Andersson J.O."/>
            <person name="Svard S.G."/>
            <person name="Jerlstrom-Hultqvist J."/>
        </authorList>
    </citation>
    <scope>NUCLEOTIDE SEQUENCE [LARGE SCALE GENOMIC DNA]</scope>
    <source>
        <strain evidence="1 2">Roberts-Thomson</strain>
    </source>
</reference>
<protein>
    <recommendedName>
        <fullName evidence="3">HAD family hydrolase</fullName>
    </recommendedName>
</protein>
<keyword evidence="2" id="KW-1185">Reference proteome</keyword>
<dbReference type="SUPFAM" id="SSF56784">
    <property type="entry name" value="HAD-like"/>
    <property type="match status" value="1"/>
</dbReference>
<dbReference type="EMBL" id="VDLU01000001">
    <property type="protein sequence ID" value="TNJ29421.1"/>
    <property type="molecule type" value="Genomic_DNA"/>
</dbReference>
<accession>A0A4Z1TA65</accession>
<dbReference type="PANTHER" id="PTHR43434">
    <property type="entry name" value="PHOSPHOGLYCOLATE PHOSPHATASE"/>
    <property type="match status" value="1"/>
</dbReference>
<dbReference type="Proteomes" id="UP000315496">
    <property type="component" value="Chromosome 1"/>
</dbReference>
<dbReference type="InterPro" id="IPR050155">
    <property type="entry name" value="HAD-like_hydrolase_sf"/>
</dbReference>
<dbReference type="InterPro" id="IPR023214">
    <property type="entry name" value="HAD_sf"/>
</dbReference>
<comment type="caution">
    <text evidence="1">The sequence shown here is derived from an EMBL/GenBank/DDBJ whole genome shotgun (WGS) entry which is preliminary data.</text>
</comment>
<dbReference type="InterPro" id="IPR036412">
    <property type="entry name" value="HAD-like_sf"/>
</dbReference>